<evidence type="ECO:0000256" key="3">
    <source>
        <dbReference type="ARBA" id="ARBA00022764"/>
    </source>
</evidence>
<keyword evidence="6" id="KW-0282">Flagellum</keyword>
<dbReference type="PANTHER" id="PTHR36307:SF1">
    <property type="entry name" value="FLAGELLA BASAL BODY P-RING FORMATION PROTEIN FLGA"/>
    <property type="match status" value="1"/>
</dbReference>
<evidence type="ECO:0000313" key="7">
    <source>
        <dbReference type="Proteomes" id="UP000254537"/>
    </source>
</evidence>
<dbReference type="SMART" id="SM00858">
    <property type="entry name" value="SAF"/>
    <property type="match status" value="1"/>
</dbReference>
<dbReference type="Pfam" id="PF17656">
    <property type="entry name" value="ChapFlgA_N"/>
    <property type="match status" value="1"/>
</dbReference>
<name>A0A345Y323_9NEIS</name>
<protein>
    <recommendedName>
        <fullName evidence="4">Flagella basal body P-ring formation protein FlgA</fullName>
    </recommendedName>
</protein>
<keyword evidence="6" id="KW-0966">Cell projection</keyword>
<evidence type="ECO:0000256" key="2">
    <source>
        <dbReference type="ARBA" id="ARBA00022729"/>
    </source>
</evidence>
<keyword evidence="4" id="KW-1005">Bacterial flagellum biogenesis</keyword>
<evidence type="ECO:0000259" key="5">
    <source>
        <dbReference type="SMART" id="SM00858"/>
    </source>
</evidence>
<feature type="chain" id="PRO_5016482946" description="Flagella basal body P-ring formation protein FlgA" evidence="4">
    <location>
        <begin position="23"/>
        <end position="228"/>
    </location>
</feature>
<accession>A0A345Y323</accession>
<comment type="function">
    <text evidence="4">Involved in the assembly process of the P-ring formation. It may associate with FlgF on the rod constituting a structure essential for the P-ring assembly or may act as a modulator protein for the P-ring assembly.</text>
</comment>
<gene>
    <name evidence="6" type="primary">flgA</name>
    <name evidence="6" type="ORF">DWG20_02130</name>
</gene>
<reference evidence="6 7" key="1">
    <citation type="submission" date="2018-07" db="EMBL/GenBank/DDBJ databases">
        <title>Crenobacter cavernae sp. nov., isolated from a karst cave.</title>
        <authorList>
            <person name="Zhu H."/>
        </authorList>
    </citation>
    <scope>NUCLEOTIDE SEQUENCE [LARGE SCALE GENOMIC DNA]</scope>
    <source>
        <strain evidence="6 7">K1W11S-77</strain>
    </source>
</reference>
<keyword evidence="3 4" id="KW-0574">Periplasm</keyword>
<keyword evidence="2 4" id="KW-0732">Signal</keyword>
<dbReference type="Proteomes" id="UP000254537">
    <property type="component" value="Chromosome"/>
</dbReference>
<keyword evidence="6" id="KW-0969">Cilium</keyword>
<dbReference type="AlphaFoldDB" id="A0A345Y323"/>
<dbReference type="Gene3D" id="3.90.1210.10">
    <property type="entry name" value="Antifreeze-like/N-acetylneuraminic acid synthase C-terminal domain"/>
    <property type="match status" value="1"/>
</dbReference>
<evidence type="ECO:0000313" key="6">
    <source>
        <dbReference type="EMBL" id="AXK38325.1"/>
    </source>
</evidence>
<sequence length="228" mass="23589">MAGMKISRYLALAFLSAGAAHAAAAGGWASLEAPVRAFLDAELKPRGVTYKLVRPSGKLDLPACTAPAAGWPAGSAQSGNTYVEVRCPAAGWQVRFPVGIDESRMGLVTTRRVAAGETLSASDVRLASLPNPALGRQVLNVAEAAVGQVARSGLPEGAWVRRYMLAAPRAVHANQPVMVHALSDGLSVAAQGKALANAAVGDEVSVRMPSGRQVRGEVQKDGSVRLAF</sequence>
<evidence type="ECO:0000256" key="1">
    <source>
        <dbReference type="ARBA" id="ARBA00004418"/>
    </source>
</evidence>
<feature type="signal peptide" evidence="4">
    <location>
        <begin position="1"/>
        <end position="22"/>
    </location>
</feature>
<dbReference type="PANTHER" id="PTHR36307">
    <property type="entry name" value="FLAGELLA BASAL BODY P-RING FORMATION PROTEIN FLGA"/>
    <property type="match status" value="1"/>
</dbReference>
<dbReference type="NCBIfam" id="TIGR03170">
    <property type="entry name" value="flgA_cterm"/>
    <property type="match status" value="1"/>
</dbReference>
<comment type="similarity">
    <text evidence="4">Belongs to the FlgA family.</text>
</comment>
<dbReference type="OrthoDB" id="8561436at2"/>
<dbReference type="GO" id="GO:0042597">
    <property type="term" value="C:periplasmic space"/>
    <property type="evidence" value="ECO:0007669"/>
    <property type="project" value="UniProtKB-SubCell"/>
</dbReference>
<dbReference type="Pfam" id="PF13144">
    <property type="entry name" value="ChapFlgA"/>
    <property type="match status" value="1"/>
</dbReference>
<dbReference type="InterPro" id="IPR017585">
    <property type="entry name" value="SAF_FlgA"/>
</dbReference>
<proteinExistence type="inferred from homology"/>
<dbReference type="CDD" id="cd11614">
    <property type="entry name" value="SAF_CpaB_FlgA_like"/>
    <property type="match status" value="1"/>
</dbReference>
<organism evidence="6 7">
    <name type="scientific">Crenobacter cavernae</name>
    <dbReference type="NCBI Taxonomy" id="2290923"/>
    <lineage>
        <taxon>Bacteria</taxon>
        <taxon>Pseudomonadati</taxon>
        <taxon>Pseudomonadota</taxon>
        <taxon>Betaproteobacteria</taxon>
        <taxon>Neisseriales</taxon>
        <taxon>Neisseriaceae</taxon>
        <taxon>Crenobacter</taxon>
    </lineage>
</organism>
<dbReference type="EMBL" id="CP031337">
    <property type="protein sequence ID" value="AXK38325.1"/>
    <property type="molecule type" value="Genomic_DNA"/>
</dbReference>
<dbReference type="GO" id="GO:0044780">
    <property type="term" value="P:bacterial-type flagellum assembly"/>
    <property type="evidence" value="ECO:0007669"/>
    <property type="project" value="InterPro"/>
</dbReference>
<dbReference type="InterPro" id="IPR039246">
    <property type="entry name" value="Flagellar_FlgA"/>
</dbReference>
<comment type="subcellular location">
    <subcellularLocation>
        <location evidence="1 4">Periplasm</location>
    </subcellularLocation>
</comment>
<evidence type="ECO:0000256" key="4">
    <source>
        <dbReference type="RuleBase" id="RU362063"/>
    </source>
</evidence>
<dbReference type="InterPro" id="IPR013974">
    <property type="entry name" value="SAF"/>
</dbReference>
<dbReference type="InterPro" id="IPR041231">
    <property type="entry name" value="FlgA_N"/>
</dbReference>
<feature type="domain" description="SAF" evidence="5">
    <location>
        <begin position="104"/>
        <end position="166"/>
    </location>
</feature>
<dbReference type="Gene3D" id="2.30.30.760">
    <property type="match status" value="1"/>
</dbReference>
<dbReference type="KEGG" id="ccah:DWG20_02130"/>